<dbReference type="Proteomes" id="UP000023435">
    <property type="component" value="Unassembled WGS sequence"/>
</dbReference>
<dbReference type="SUPFAM" id="SSF56784">
    <property type="entry name" value="HAD-like"/>
    <property type="match status" value="1"/>
</dbReference>
<dbReference type="CDD" id="cd02612">
    <property type="entry name" value="HAD_PGPPase"/>
    <property type="match status" value="1"/>
</dbReference>
<sequence>MDLALFDFDGTITDRETFPGFVRASVDRRRLRWGGVLLAPYVIGYKLGWVSGAAVRRRIVAFGYRGRRESEVRAAAEAYLREVVARQIRPEALERIAWHRERGDRVVVVTANLELFVSAWCEQQGLEYICSHLEARDGVLTGRYLGRDCCGPEKSRRVRERIALHEYASVHAYGDTVEDRELLALADRRFYRWREVLS</sequence>
<keyword evidence="2" id="KW-1185">Reference proteome</keyword>
<dbReference type="EC" id="3.1.3.3" evidence="1"/>
<proteinExistence type="predicted"/>
<dbReference type="Pfam" id="PF12710">
    <property type="entry name" value="HAD"/>
    <property type="match status" value="1"/>
</dbReference>
<evidence type="ECO:0000313" key="2">
    <source>
        <dbReference type="Proteomes" id="UP000023435"/>
    </source>
</evidence>
<dbReference type="OrthoDB" id="9784466at2"/>
<dbReference type="GO" id="GO:0006564">
    <property type="term" value="P:L-serine biosynthetic process"/>
    <property type="evidence" value="ECO:0007669"/>
    <property type="project" value="TreeGrafter"/>
</dbReference>
<evidence type="ECO:0000313" key="1">
    <source>
        <dbReference type="EMBL" id="KWS02506.1"/>
    </source>
</evidence>
<protein>
    <submittedName>
        <fullName evidence="1">Phosphoserine phosphatase</fullName>
        <ecNumber evidence="1">3.1.3.3</ecNumber>
    </submittedName>
</protein>
<name>A0A108U4P7_9GAMM</name>
<dbReference type="PANTHER" id="PTHR43344:SF14">
    <property type="entry name" value="HAD-IB FAMILY HYDROLASE"/>
    <property type="match status" value="1"/>
</dbReference>
<dbReference type="PANTHER" id="PTHR43344">
    <property type="entry name" value="PHOSPHOSERINE PHOSPHATASE"/>
    <property type="match status" value="1"/>
</dbReference>
<dbReference type="InterPro" id="IPR036412">
    <property type="entry name" value="HAD-like_sf"/>
</dbReference>
<dbReference type="GO" id="GO:0036424">
    <property type="term" value="F:L-phosphoserine phosphatase activity"/>
    <property type="evidence" value="ECO:0007669"/>
    <property type="project" value="TreeGrafter"/>
</dbReference>
<dbReference type="RefSeq" id="WP_036111105.1">
    <property type="nucleotide sequence ID" value="NZ_JAJA02000001.1"/>
</dbReference>
<dbReference type="NCBIfam" id="TIGR01488">
    <property type="entry name" value="HAD-SF-IB"/>
    <property type="match status" value="1"/>
</dbReference>
<dbReference type="NCBIfam" id="TIGR01490">
    <property type="entry name" value="HAD-SF-IB-hyp1"/>
    <property type="match status" value="1"/>
</dbReference>
<dbReference type="InterPro" id="IPR050582">
    <property type="entry name" value="HAD-like_SerB"/>
</dbReference>
<dbReference type="GO" id="GO:0000287">
    <property type="term" value="F:magnesium ion binding"/>
    <property type="evidence" value="ECO:0007669"/>
    <property type="project" value="TreeGrafter"/>
</dbReference>
<dbReference type="Gene3D" id="3.40.50.1000">
    <property type="entry name" value="HAD superfamily/HAD-like"/>
    <property type="match status" value="1"/>
</dbReference>
<organism evidence="1 2">
    <name type="scientific">Lysobacter capsici AZ78</name>
    <dbReference type="NCBI Taxonomy" id="1444315"/>
    <lineage>
        <taxon>Bacteria</taxon>
        <taxon>Pseudomonadati</taxon>
        <taxon>Pseudomonadota</taxon>
        <taxon>Gammaproteobacteria</taxon>
        <taxon>Lysobacterales</taxon>
        <taxon>Lysobacteraceae</taxon>
        <taxon>Lysobacter</taxon>
    </lineage>
</organism>
<keyword evidence="1" id="KW-0378">Hydrolase</keyword>
<comment type="caution">
    <text evidence="1">The sequence shown here is derived from an EMBL/GenBank/DDBJ whole genome shotgun (WGS) entry which is preliminary data.</text>
</comment>
<accession>A0A108U4P7</accession>
<dbReference type="Gene3D" id="1.20.1440.100">
    <property type="entry name" value="SG protein - dephosphorylation function"/>
    <property type="match status" value="1"/>
</dbReference>
<reference evidence="1 2" key="1">
    <citation type="journal article" date="2014" name="Genome Announc.">
        <title>Draft Genome Sequence of Lysobacter capsici AZ78, a Bacterium Antagonistic to Plant-Pathogenic Oomycetes.</title>
        <authorList>
            <person name="Puopolo G."/>
            <person name="Sonego P."/>
            <person name="Engelen K."/>
            <person name="Pertot I."/>
        </authorList>
    </citation>
    <scope>NUCLEOTIDE SEQUENCE [LARGE SCALE GENOMIC DNA]</scope>
    <source>
        <strain evidence="1 2">AZ78</strain>
    </source>
</reference>
<dbReference type="GO" id="GO:0005737">
    <property type="term" value="C:cytoplasm"/>
    <property type="evidence" value="ECO:0007669"/>
    <property type="project" value="TreeGrafter"/>
</dbReference>
<gene>
    <name evidence="1" type="ORF">AZ78_0050</name>
</gene>
<dbReference type="EMBL" id="JAJA02000001">
    <property type="protein sequence ID" value="KWS02506.1"/>
    <property type="molecule type" value="Genomic_DNA"/>
</dbReference>
<dbReference type="InterPro" id="IPR006385">
    <property type="entry name" value="HAD_hydro_SerB1"/>
</dbReference>
<dbReference type="InterPro" id="IPR023214">
    <property type="entry name" value="HAD_sf"/>
</dbReference>
<dbReference type="AlphaFoldDB" id="A0A108U4P7"/>